<evidence type="ECO:0000313" key="2">
    <source>
        <dbReference type="Proteomes" id="UP000499080"/>
    </source>
</evidence>
<accession>A0A4Y2Q7N4</accession>
<dbReference type="AlphaFoldDB" id="A0A4Y2Q7N4"/>
<organism evidence="1 2">
    <name type="scientific">Araneus ventricosus</name>
    <name type="common">Orbweaver spider</name>
    <name type="synonym">Epeira ventricosa</name>
    <dbReference type="NCBI Taxonomy" id="182803"/>
    <lineage>
        <taxon>Eukaryota</taxon>
        <taxon>Metazoa</taxon>
        <taxon>Ecdysozoa</taxon>
        <taxon>Arthropoda</taxon>
        <taxon>Chelicerata</taxon>
        <taxon>Arachnida</taxon>
        <taxon>Araneae</taxon>
        <taxon>Araneomorphae</taxon>
        <taxon>Entelegynae</taxon>
        <taxon>Araneoidea</taxon>
        <taxon>Araneidae</taxon>
        <taxon>Araneus</taxon>
    </lineage>
</organism>
<name>A0A4Y2Q7N4_ARAVE</name>
<gene>
    <name evidence="1" type="ORF">AVEN_107659_1</name>
</gene>
<reference evidence="1 2" key="1">
    <citation type="journal article" date="2019" name="Sci. Rep.">
        <title>Orb-weaving spider Araneus ventricosus genome elucidates the spidroin gene catalogue.</title>
        <authorList>
            <person name="Kono N."/>
            <person name="Nakamura H."/>
            <person name="Ohtoshi R."/>
            <person name="Moran D.A.P."/>
            <person name="Shinohara A."/>
            <person name="Yoshida Y."/>
            <person name="Fujiwara M."/>
            <person name="Mori M."/>
            <person name="Tomita M."/>
            <person name="Arakawa K."/>
        </authorList>
    </citation>
    <scope>NUCLEOTIDE SEQUENCE [LARGE SCALE GENOMIC DNA]</scope>
</reference>
<dbReference type="Proteomes" id="UP000499080">
    <property type="component" value="Unassembled WGS sequence"/>
</dbReference>
<sequence>MPGGGVQEHRLPKVLKRNSTVLNRKPTFKIKNHSIKTLRTVSLTGVGDADQDLLQFPHQRFHQLNPQRNKKACSLTPLIEMQELSAQNGRRLSGPAGTFAIH</sequence>
<evidence type="ECO:0000313" key="1">
    <source>
        <dbReference type="EMBL" id="GBN58910.1"/>
    </source>
</evidence>
<comment type="caution">
    <text evidence="1">The sequence shown here is derived from an EMBL/GenBank/DDBJ whole genome shotgun (WGS) entry which is preliminary data.</text>
</comment>
<keyword evidence="2" id="KW-1185">Reference proteome</keyword>
<protein>
    <submittedName>
        <fullName evidence="1">Uncharacterized protein</fullName>
    </submittedName>
</protein>
<proteinExistence type="predicted"/>
<dbReference type="EMBL" id="BGPR01013021">
    <property type="protein sequence ID" value="GBN58910.1"/>
    <property type="molecule type" value="Genomic_DNA"/>
</dbReference>